<name>A0ABU2EY83_HALAR</name>
<dbReference type="CDD" id="cd00085">
    <property type="entry name" value="HNHc"/>
    <property type="match status" value="1"/>
</dbReference>
<keyword evidence="2" id="KW-0255">Endonuclease</keyword>
<organism evidence="2 3">
    <name type="scientific">Haloarcula argentinensis</name>
    <dbReference type="NCBI Taxonomy" id="43776"/>
    <lineage>
        <taxon>Archaea</taxon>
        <taxon>Methanobacteriati</taxon>
        <taxon>Methanobacteriota</taxon>
        <taxon>Stenosarchaea group</taxon>
        <taxon>Halobacteria</taxon>
        <taxon>Halobacteriales</taxon>
        <taxon>Haloarculaceae</taxon>
        <taxon>Haloarcula</taxon>
    </lineage>
</organism>
<dbReference type="SMART" id="SM00507">
    <property type="entry name" value="HNHc"/>
    <property type="match status" value="1"/>
</dbReference>
<evidence type="ECO:0000259" key="1">
    <source>
        <dbReference type="SMART" id="SM00507"/>
    </source>
</evidence>
<keyword evidence="2" id="KW-0540">Nuclease</keyword>
<proteinExistence type="predicted"/>
<evidence type="ECO:0000313" key="2">
    <source>
        <dbReference type="EMBL" id="MDS0253258.1"/>
    </source>
</evidence>
<gene>
    <name evidence="2" type="ORF">NC662_05925</name>
</gene>
<dbReference type="RefSeq" id="WP_152423022.1">
    <property type="nucleotide sequence ID" value="NZ_BAABDY010000003.1"/>
</dbReference>
<sequence length="252" mass="29214">MSRRPPAEVRRKLRQEANFGCVECGCPVIEYHHIDFYADEEHHDPDRMVVLCPNHHAHAGPNSEALTPDQLYESKKNPANGDVVDSPFHFESEIPLLQVSSNKCWLRENESIDVLNVKDETLVEMSFIDGLLQFDTKLYSQQGELVAEVDHNEWSAKTDGVWDIQYQPNRIKIWHEPRDIGLEIEYDSETDLIQMRGNFYYEDVFVRMTPEKINVKSDEGVQQLMVKNSTVIDRESFLEVSKENDNYRVALG</sequence>
<protein>
    <submittedName>
        <fullName evidence="2">HNH endonuclease</fullName>
    </submittedName>
</protein>
<keyword evidence="2" id="KW-0378">Hydrolase</keyword>
<dbReference type="InterPro" id="IPR003615">
    <property type="entry name" value="HNH_nuc"/>
</dbReference>
<dbReference type="Proteomes" id="UP001248536">
    <property type="component" value="Unassembled WGS sequence"/>
</dbReference>
<dbReference type="EMBL" id="JAMQCP010000001">
    <property type="protein sequence ID" value="MDS0253258.1"/>
    <property type="molecule type" value="Genomic_DNA"/>
</dbReference>
<reference evidence="2 3" key="1">
    <citation type="submission" date="2022-06" db="EMBL/GenBank/DDBJ databases">
        <title>Haloarcula sp. a new haloarchaeum isolate from saline soil.</title>
        <authorList>
            <person name="Strakova D."/>
            <person name="Galisteo C."/>
            <person name="Sanchez-Porro C."/>
            <person name="Ventosa A."/>
        </authorList>
    </citation>
    <scope>NUCLEOTIDE SEQUENCE [LARGE SCALE GENOMIC DNA]</scope>
    <source>
        <strain evidence="2 3">JCM 15760</strain>
    </source>
</reference>
<dbReference type="GO" id="GO:0004519">
    <property type="term" value="F:endonuclease activity"/>
    <property type="evidence" value="ECO:0007669"/>
    <property type="project" value="UniProtKB-KW"/>
</dbReference>
<evidence type="ECO:0000313" key="3">
    <source>
        <dbReference type="Proteomes" id="UP001248536"/>
    </source>
</evidence>
<accession>A0ABU2EY83</accession>
<comment type="caution">
    <text evidence="2">The sequence shown here is derived from an EMBL/GenBank/DDBJ whole genome shotgun (WGS) entry which is preliminary data.</text>
</comment>
<feature type="domain" description="HNH nuclease" evidence="1">
    <location>
        <begin position="8"/>
        <end position="57"/>
    </location>
</feature>
<keyword evidence="3" id="KW-1185">Reference proteome</keyword>